<feature type="transmembrane region" description="Helical" evidence="1">
    <location>
        <begin position="62"/>
        <end position="80"/>
    </location>
</feature>
<keyword evidence="1" id="KW-0812">Transmembrane</keyword>
<name>X1VSJ5_9ZZZZ</name>
<keyword evidence="1" id="KW-1133">Transmembrane helix</keyword>
<keyword evidence="1" id="KW-0472">Membrane</keyword>
<evidence type="ECO:0000313" key="2">
    <source>
        <dbReference type="EMBL" id="GAJ23717.1"/>
    </source>
</evidence>
<evidence type="ECO:0000256" key="1">
    <source>
        <dbReference type="SAM" id="Phobius"/>
    </source>
</evidence>
<reference evidence="2" key="1">
    <citation type="journal article" date="2014" name="Front. Microbiol.">
        <title>High frequency of phylogenetically diverse reductive dehalogenase-homologous genes in deep subseafloor sedimentary metagenomes.</title>
        <authorList>
            <person name="Kawai M."/>
            <person name="Futagami T."/>
            <person name="Toyoda A."/>
            <person name="Takaki Y."/>
            <person name="Nishi S."/>
            <person name="Hori S."/>
            <person name="Arai W."/>
            <person name="Tsubouchi T."/>
            <person name="Morono Y."/>
            <person name="Uchiyama I."/>
            <person name="Ito T."/>
            <person name="Fujiyama A."/>
            <person name="Inagaki F."/>
            <person name="Takami H."/>
        </authorList>
    </citation>
    <scope>NUCLEOTIDE SEQUENCE</scope>
    <source>
        <strain evidence="2">Expedition CK06-06</strain>
    </source>
</reference>
<proteinExistence type="predicted"/>
<dbReference type="AlphaFoldDB" id="X1VSJ5"/>
<sequence length="167" mass="18599">DLLLWVVLVVVLGVTIWAFKKFLPIFSKNDGAFFYHSAWGLIPFIGISIIALLFPVYQFKQYLIVVAPILLLGAWITYLLPRTYRIAALTIMILAASFSLIYQQIALTKDDWKGAAEYIQHNSVHGDVLYGNPAASSLALAQYAQITTPFLGIPTDYDIITGGWEGE</sequence>
<feature type="transmembrane region" description="Helical" evidence="1">
    <location>
        <begin position="86"/>
        <end position="103"/>
    </location>
</feature>
<accession>X1VSJ5</accession>
<protein>
    <submittedName>
        <fullName evidence="2">Uncharacterized protein</fullName>
    </submittedName>
</protein>
<feature type="non-terminal residue" evidence="2">
    <location>
        <position position="1"/>
    </location>
</feature>
<comment type="caution">
    <text evidence="2">The sequence shown here is derived from an EMBL/GenBank/DDBJ whole genome shotgun (WGS) entry which is preliminary data.</text>
</comment>
<feature type="transmembrane region" description="Helical" evidence="1">
    <location>
        <begin position="34"/>
        <end position="55"/>
    </location>
</feature>
<dbReference type="EMBL" id="BARW01038594">
    <property type="protein sequence ID" value="GAJ23717.1"/>
    <property type="molecule type" value="Genomic_DNA"/>
</dbReference>
<gene>
    <name evidence="2" type="ORF">S12H4_59177</name>
</gene>
<organism evidence="2">
    <name type="scientific">marine sediment metagenome</name>
    <dbReference type="NCBI Taxonomy" id="412755"/>
    <lineage>
        <taxon>unclassified sequences</taxon>
        <taxon>metagenomes</taxon>
        <taxon>ecological metagenomes</taxon>
    </lineage>
</organism>
<feature type="non-terminal residue" evidence="2">
    <location>
        <position position="167"/>
    </location>
</feature>